<feature type="signal peptide" evidence="2">
    <location>
        <begin position="1"/>
        <end position="17"/>
    </location>
</feature>
<dbReference type="InParanoid" id="K5XGG4"/>
<accession>K5XGG4</accession>
<dbReference type="AlphaFoldDB" id="K5XGG4"/>
<evidence type="ECO:0000256" key="2">
    <source>
        <dbReference type="SAM" id="SignalP"/>
    </source>
</evidence>
<gene>
    <name evidence="3" type="ORF">AGABI1DRAFT_134673</name>
</gene>
<proteinExistence type="predicted"/>
<organism evidence="3 4">
    <name type="scientific">Agaricus bisporus var. burnettii (strain JB137-S8 / ATCC MYA-4627 / FGSC 10392)</name>
    <name type="common">White button mushroom</name>
    <dbReference type="NCBI Taxonomy" id="597362"/>
    <lineage>
        <taxon>Eukaryota</taxon>
        <taxon>Fungi</taxon>
        <taxon>Dikarya</taxon>
        <taxon>Basidiomycota</taxon>
        <taxon>Agaricomycotina</taxon>
        <taxon>Agaricomycetes</taxon>
        <taxon>Agaricomycetidae</taxon>
        <taxon>Agaricales</taxon>
        <taxon>Agaricineae</taxon>
        <taxon>Agaricaceae</taxon>
        <taxon>Agaricus</taxon>
    </lineage>
</organism>
<protein>
    <submittedName>
        <fullName evidence="3">Uncharacterized protein</fullName>
    </submittedName>
</protein>
<reference evidence="4" key="1">
    <citation type="journal article" date="2012" name="Proc. Natl. Acad. Sci. U.S.A.">
        <title>Genome sequence of the button mushroom Agaricus bisporus reveals mechanisms governing adaptation to a humic-rich ecological niche.</title>
        <authorList>
            <person name="Morin E."/>
            <person name="Kohler A."/>
            <person name="Baker A.R."/>
            <person name="Foulongne-Oriol M."/>
            <person name="Lombard V."/>
            <person name="Nagy L.G."/>
            <person name="Ohm R.A."/>
            <person name="Patyshakuliyeva A."/>
            <person name="Brun A."/>
            <person name="Aerts A.L."/>
            <person name="Bailey A.M."/>
            <person name="Billette C."/>
            <person name="Coutinho P.M."/>
            <person name="Deakin G."/>
            <person name="Doddapaneni H."/>
            <person name="Floudas D."/>
            <person name="Grimwood J."/>
            <person name="Hilden K."/>
            <person name="Kuees U."/>
            <person name="LaButti K.M."/>
            <person name="Lapidus A."/>
            <person name="Lindquist E.A."/>
            <person name="Lucas S.M."/>
            <person name="Murat C."/>
            <person name="Riley R.W."/>
            <person name="Salamov A.A."/>
            <person name="Schmutz J."/>
            <person name="Subramanian V."/>
            <person name="Woesten H.A.B."/>
            <person name="Xu J."/>
            <person name="Eastwood D.C."/>
            <person name="Foster G.D."/>
            <person name="Sonnenberg A.S."/>
            <person name="Cullen D."/>
            <person name="de Vries R.P."/>
            <person name="Lundell T."/>
            <person name="Hibbett D.S."/>
            <person name="Henrissat B."/>
            <person name="Burton K.S."/>
            <person name="Kerrigan R.W."/>
            <person name="Challen M.P."/>
            <person name="Grigoriev I.V."/>
            <person name="Martin F."/>
        </authorList>
    </citation>
    <scope>NUCLEOTIDE SEQUENCE [LARGE SCALE GENOMIC DNA]</scope>
    <source>
        <strain evidence="4">JB137-S8 / ATCC MYA-4627 / FGSC 10392</strain>
    </source>
</reference>
<dbReference type="HOGENOM" id="CLU_2621469_0_0_1"/>
<evidence type="ECO:0000256" key="1">
    <source>
        <dbReference type="SAM" id="MobiDB-lite"/>
    </source>
</evidence>
<dbReference type="RefSeq" id="XP_007335871.1">
    <property type="nucleotide sequence ID" value="XM_007335809.1"/>
</dbReference>
<dbReference type="Proteomes" id="UP000008493">
    <property type="component" value="Unassembled WGS sequence"/>
</dbReference>
<name>K5XGG4_AGABU</name>
<keyword evidence="2" id="KW-0732">Signal</keyword>
<dbReference type="KEGG" id="abp:AGABI1DRAFT134673"/>
<feature type="compositionally biased region" description="Low complexity" evidence="1">
    <location>
        <begin position="56"/>
        <end position="78"/>
    </location>
</feature>
<feature type="chain" id="PRO_5003891346" evidence="2">
    <location>
        <begin position="18"/>
        <end position="78"/>
    </location>
</feature>
<evidence type="ECO:0000313" key="4">
    <source>
        <dbReference type="Proteomes" id="UP000008493"/>
    </source>
</evidence>
<evidence type="ECO:0000313" key="3">
    <source>
        <dbReference type="EMBL" id="EKM73490.1"/>
    </source>
</evidence>
<keyword evidence="4" id="KW-1185">Reference proteome</keyword>
<sequence>MLIILSLSLLVVGLTFLDWINFSNRLPGKIWDALLKGVTTVAGGIVIAERFRRGSNEGSNGSSNTGSNGSNNNGSNGK</sequence>
<feature type="region of interest" description="Disordered" evidence="1">
    <location>
        <begin position="54"/>
        <end position="78"/>
    </location>
</feature>
<dbReference type="GeneID" id="18828329"/>
<dbReference type="EMBL" id="JH972627">
    <property type="protein sequence ID" value="EKM73490.1"/>
    <property type="molecule type" value="Genomic_DNA"/>
</dbReference>